<gene>
    <name evidence="1" type="primary">SUB1</name>
</gene>
<protein>
    <submittedName>
        <fullName evidence="1">Uncharacterized protein</fullName>
    </submittedName>
</protein>
<organism evidence="1">
    <name type="scientific">Ovis aries</name>
    <name type="common">Sheep</name>
    <dbReference type="NCBI Taxonomy" id="9940"/>
    <lineage>
        <taxon>Eukaryota</taxon>
        <taxon>Metazoa</taxon>
        <taxon>Chordata</taxon>
        <taxon>Craniata</taxon>
        <taxon>Vertebrata</taxon>
        <taxon>Euteleostomi</taxon>
        <taxon>Mammalia</taxon>
        <taxon>Eutheria</taxon>
        <taxon>Laurasiatheria</taxon>
        <taxon>Artiodactyla</taxon>
        <taxon>Ruminantia</taxon>
        <taxon>Pecora</taxon>
        <taxon>Bovidae</taxon>
        <taxon>Caprinae</taxon>
        <taxon>Ovis</taxon>
    </lineage>
</organism>
<proteinExistence type="predicted"/>
<dbReference type="Ensembl" id="ENSOART00020076861.1">
    <property type="protein sequence ID" value="ENSOARP00020050712.1"/>
    <property type="gene ID" value="ENSOARG00020010031.2"/>
</dbReference>
<accession>A0AC11DVX4</accession>
<reference evidence="1" key="2">
    <citation type="submission" date="2025-08" db="UniProtKB">
        <authorList>
            <consortium name="Ensembl"/>
        </authorList>
    </citation>
    <scope>IDENTIFICATION</scope>
</reference>
<reference evidence="1" key="1">
    <citation type="submission" date="2020-11" db="EMBL/GenBank/DDBJ databases">
        <authorList>
            <person name="Davenport K.M."/>
            <person name="Bickhart D.M."/>
            <person name="Smith T.P.L."/>
            <person name="Murdoch B.M."/>
            <person name="Rosen B.D."/>
        </authorList>
    </citation>
    <scope>NUCLEOTIDE SEQUENCE [LARGE SCALE GENOMIC DNA]</scope>
    <source>
        <strain evidence="1">OAR_USU_Benz2616</strain>
    </source>
</reference>
<sequence length="277" mass="30159">MRGGPFKALERVSVSGFGEEATPRRVCVVSAGRGRRLSAAVTSVSLSVASERAAGTSATGAERECTGPRPHPYPSKHRSADPYLPSSATLRLTPGFLVGHGRRKWRRCLISPFPSSASPDPLLRPGLRAARVSGPLAPEAGSRDRPRGSGMPKSKELVSSSSSGSDSDSEVDKKLKRKKQVAPEKPVKKQKTGETSRALSSSKQSSSSRDDNMFQIGKMRYVSVRDFKGKVLIDIREYWMDPEGEMKPGRKGISLNPEQWSQLKEQISDIDDAVRKL</sequence>
<name>A0AC11DVX4_SHEEP</name>
<reference evidence="1" key="3">
    <citation type="submission" date="2025-09" db="UniProtKB">
        <authorList>
            <consortium name="Ensembl"/>
        </authorList>
    </citation>
    <scope>IDENTIFICATION</scope>
</reference>
<evidence type="ECO:0000313" key="1">
    <source>
        <dbReference type="Ensembl" id="ENSOARP00020050712.1"/>
    </source>
</evidence>